<evidence type="ECO:0000256" key="1">
    <source>
        <dbReference type="RuleBase" id="RU369079"/>
    </source>
</evidence>
<dbReference type="InterPro" id="IPR010656">
    <property type="entry name" value="DctM"/>
</dbReference>
<protein>
    <submittedName>
        <fullName evidence="4">TRAP transporter fused permease subunit</fullName>
    </submittedName>
</protein>
<feature type="transmembrane region" description="Helical" evidence="2">
    <location>
        <begin position="263"/>
        <end position="284"/>
    </location>
</feature>
<feature type="transmembrane region" description="Helical" evidence="2">
    <location>
        <begin position="33"/>
        <end position="50"/>
    </location>
</feature>
<keyword evidence="1" id="KW-1003">Cell membrane</keyword>
<evidence type="ECO:0000259" key="3">
    <source>
        <dbReference type="Pfam" id="PF06808"/>
    </source>
</evidence>
<reference evidence="4 5" key="1">
    <citation type="submission" date="2020-02" db="EMBL/GenBank/DDBJ databases">
        <title>complete genome sequence of Rhodobacteraceae bacterium.</title>
        <authorList>
            <person name="Park J."/>
            <person name="Kim Y.-S."/>
            <person name="Kim K.-H."/>
        </authorList>
    </citation>
    <scope>NUCLEOTIDE SEQUENCE [LARGE SCALE GENOMIC DNA]</scope>
    <source>
        <strain evidence="4 5">RR4-56</strain>
    </source>
</reference>
<dbReference type="NCBIfam" id="TIGR02123">
    <property type="entry name" value="TRAP_fused"/>
    <property type="match status" value="1"/>
</dbReference>
<keyword evidence="2" id="KW-1133">Transmembrane helix</keyword>
<comment type="function">
    <text evidence="1">Part of the tripartite ATP-independent periplasmic (TRAP) transport system.</text>
</comment>
<comment type="subcellular location">
    <subcellularLocation>
        <location evidence="1">Cell inner membrane</location>
        <topology evidence="1">Multi-pass membrane protein</topology>
    </subcellularLocation>
</comment>
<keyword evidence="1" id="KW-0813">Transport</keyword>
<dbReference type="GO" id="GO:0022857">
    <property type="term" value="F:transmembrane transporter activity"/>
    <property type="evidence" value="ECO:0007669"/>
    <property type="project" value="UniProtKB-UniRule"/>
</dbReference>
<dbReference type="KEGG" id="hdh:G5B40_12445"/>
<feature type="transmembrane region" description="Helical" evidence="2">
    <location>
        <begin position="455"/>
        <end position="474"/>
    </location>
</feature>
<keyword evidence="2" id="KW-0472">Membrane</keyword>
<feature type="transmembrane region" description="Helical" evidence="2">
    <location>
        <begin position="290"/>
        <end position="309"/>
    </location>
</feature>
<feature type="transmembrane region" description="Helical" evidence="2">
    <location>
        <begin position="172"/>
        <end position="193"/>
    </location>
</feature>
<feature type="transmembrane region" description="Helical" evidence="2">
    <location>
        <begin position="397"/>
        <end position="418"/>
    </location>
</feature>
<dbReference type="InterPro" id="IPR011853">
    <property type="entry name" value="TRAP_DctM-Dct_fused"/>
</dbReference>
<feature type="transmembrane region" description="Helical" evidence="2">
    <location>
        <begin position="513"/>
        <end position="534"/>
    </location>
</feature>
<sequence>MNWISVIASGVALLAALYHLGFAFDRPFTEGEHAIIHVGFAALIVGVDQARRRRGAFRFLAVACTVAALAASVYFVQISEELELRFGIGLTMPQTVAGIAIIVAVIILCWMEWGLIIASLAVIGLSYFFFGDNIPGAMRAASHPSFEYAMTFLISSGGTGLYGQVTPISANIVFLFMVFGALLASTGVTRLFMELGNWLGRLLKGGAAVTSVVSSALLGTVTGATVANVAITGVFTIPTMKRQGFRAEDAAAMESVASCGGQILPPVMGAGAFIMAAFLGVSYVDIALRALVPALLFFGSVLLVIAFIVRKSGHIEECDPPDFRCIRGEIFPFLAPMTTLVYFLMNGYSATTAVVFAIAAIIGSTLLRPSTWRSKSGFVNSLRAIFEGLVSGAQQGAGLAIVIVVISLVAQSLITTALGPKFASALSGLAGGYTFLALLLIMLASLILGCGLPTVAAYTMVAIMMIPALSTLGVDAFAAHMFVYYFAVYAAVTPPVATAVIVASRIAETSFWGAAWASMRLMAGPIILPFLFIYHGDILTFPLNSGALLPIFAWLVATVSLQIVTVRHFVGPASALDIAAAGASVAFAFAWIVAGAMPLLAVAVLLLAFVTTLQLRRRSRAAAPRSGAA</sequence>
<name>A0A7L5C0A6_9RHOB</name>
<keyword evidence="5" id="KW-1185">Reference proteome</keyword>
<evidence type="ECO:0000313" key="5">
    <source>
        <dbReference type="Proteomes" id="UP000503336"/>
    </source>
</evidence>
<feature type="transmembrane region" description="Helical" evidence="2">
    <location>
        <begin position="213"/>
        <end position="237"/>
    </location>
</feature>
<feature type="transmembrane region" description="Helical" evidence="2">
    <location>
        <begin position="486"/>
        <end position="507"/>
    </location>
</feature>
<dbReference type="PANTHER" id="PTHR43849">
    <property type="entry name" value="BLL3936 PROTEIN"/>
    <property type="match status" value="1"/>
</dbReference>
<dbReference type="Pfam" id="PF06808">
    <property type="entry name" value="DctM"/>
    <property type="match status" value="1"/>
</dbReference>
<evidence type="ECO:0000256" key="2">
    <source>
        <dbReference type="SAM" id="Phobius"/>
    </source>
</evidence>
<dbReference type="PANTHER" id="PTHR43849:SF2">
    <property type="entry name" value="BLL3936 PROTEIN"/>
    <property type="match status" value="1"/>
</dbReference>
<dbReference type="EMBL" id="CP049056">
    <property type="protein sequence ID" value="QIE56197.1"/>
    <property type="molecule type" value="Genomic_DNA"/>
</dbReference>
<proteinExistence type="predicted"/>
<keyword evidence="1" id="KW-0997">Cell inner membrane</keyword>
<feature type="transmembrane region" description="Helical" evidence="2">
    <location>
        <begin position="585"/>
        <end position="610"/>
    </location>
</feature>
<feature type="transmembrane region" description="Helical" evidence="2">
    <location>
        <begin position="96"/>
        <end position="129"/>
    </location>
</feature>
<accession>A0A7L5C0A6</accession>
<dbReference type="Proteomes" id="UP000503336">
    <property type="component" value="Chromosome"/>
</dbReference>
<dbReference type="RefSeq" id="WP_165099112.1">
    <property type="nucleotide sequence ID" value="NZ_CP049056.1"/>
</dbReference>
<gene>
    <name evidence="4" type="ORF">G5B40_12445</name>
</gene>
<feature type="transmembrane region" description="Helical" evidence="2">
    <location>
        <begin position="430"/>
        <end position="449"/>
    </location>
</feature>
<feature type="transmembrane region" description="Helical" evidence="2">
    <location>
        <begin position="330"/>
        <end position="363"/>
    </location>
</feature>
<organism evidence="4 5">
    <name type="scientific">Pikeienuella piscinae</name>
    <dbReference type="NCBI Taxonomy" id="2748098"/>
    <lineage>
        <taxon>Bacteria</taxon>
        <taxon>Pseudomonadati</taxon>
        <taxon>Pseudomonadota</taxon>
        <taxon>Alphaproteobacteria</taxon>
        <taxon>Rhodobacterales</taxon>
        <taxon>Paracoccaceae</taxon>
        <taxon>Pikeienuella</taxon>
    </lineage>
</organism>
<feature type="transmembrane region" description="Helical" evidence="2">
    <location>
        <begin position="546"/>
        <end position="565"/>
    </location>
</feature>
<feature type="transmembrane region" description="Helical" evidence="2">
    <location>
        <begin position="57"/>
        <end position="76"/>
    </location>
</feature>
<dbReference type="GO" id="GO:0005886">
    <property type="term" value="C:plasma membrane"/>
    <property type="evidence" value="ECO:0007669"/>
    <property type="project" value="UniProtKB-SubCell"/>
</dbReference>
<evidence type="ECO:0000313" key="4">
    <source>
        <dbReference type="EMBL" id="QIE56197.1"/>
    </source>
</evidence>
<dbReference type="AlphaFoldDB" id="A0A7L5C0A6"/>
<feature type="domain" description="TRAP C4-dicarboxylate transport system permease DctM subunit" evidence="3">
    <location>
        <begin position="107"/>
        <end position="521"/>
    </location>
</feature>
<keyword evidence="2" id="KW-0812">Transmembrane</keyword>